<evidence type="ECO:0000313" key="2">
    <source>
        <dbReference type="EMBL" id="MBG6141816.1"/>
    </source>
</evidence>
<name>A0A8J7KPY0_9ACTN</name>
<dbReference type="RefSeq" id="WP_197008187.1">
    <property type="nucleotide sequence ID" value="NZ_BONS01000013.1"/>
</dbReference>
<reference evidence="2" key="1">
    <citation type="submission" date="2020-11" db="EMBL/GenBank/DDBJ databases">
        <title>Sequencing the genomes of 1000 actinobacteria strains.</title>
        <authorList>
            <person name="Klenk H.-P."/>
        </authorList>
    </citation>
    <scope>NUCLEOTIDE SEQUENCE</scope>
    <source>
        <strain evidence="2">DSM 45356</strain>
    </source>
</reference>
<keyword evidence="1" id="KW-1133">Transmembrane helix</keyword>
<feature type="transmembrane region" description="Helical" evidence="1">
    <location>
        <begin position="155"/>
        <end position="175"/>
    </location>
</feature>
<dbReference type="AlphaFoldDB" id="A0A8J7KPY0"/>
<keyword evidence="1" id="KW-0472">Membrane</keyword>
<comment type="caution">
    <text evidence="2">The sequence shown here is derived from an EMBL/GenBank/DDBJ whole genome shotgun (WGS) entry which is preliminary data.</text>
</comment>
<accession>A0A8J7KPY0</accession>
<evidence type="ECO:0000313" key="3">
    <source>
        <dbReference type="Proteomes" id="UP000622552"/>
    </source>
</evidence>
<keyword evidence="1" id="KW-0812">Transmembrane</keyword>
<dbReference type="EMBL" id="JADOUF010000001">
    <property type="protein sequence ID" value="MBG6141816.1"/>
    <property type="molecule type" value="Genomic_DNA"/>
</dbReference>
<sequence length="375" mass="40649">MPTAPWSWVVPSGSIVTRCAPSPKGAPCQRIASACNRGPSTARALSWYPVRVTRPSGQVSHESVYGVAAYTTWPHGNPAGGAATGTLPTTNMAENKTLNMISGVYYLKMLKVNIYLEGLLWVVGAGVLAGALVYLQHRYLSAELRAQHNDVTGAFFEIIGVLYAVMLAFIVIAVWDTMNEAEDNSYKEANALVEVYWVGHNAPEPQRATIEALSRLYANTVVDKEWPQMAARDEISPEGYAILDDLRVQVESLKSTDPVTTKRYQDTADKLREVVGARGARLSAVDGGVNPVLWFALIAGAVLFVAFAYLFGVPGRLAHATMVVTVTMMVVMLLYAVYELEFPFSRGTAVGPDAMRFALERFVQIGGGGSVPPSR</sequence>
<feature type="transmembrane region" description="Helical" evidence="1">
    <location>
        <begin position="292"/>
        <end position="311"/>
    </location>
</feature>
<keyword evidence="3" id="KW-1185">Reference proteome</keyword>
<evidence type="ECO:0008006" key="4">
    <source>
        <dbReference type="Google" id="ProtNLM"/>
    </source>
</evidence>
<dbReference type="InterPro" id="IPR025333">
    <property type="entry name" value="DUF4239"/>
</dbReference>
<organism evidence="2 3">
    <name type="scientific">Longispora fulva</name>
    <dbReference type="NCBI Taxonomy" id="619741"/>
    <lineage>
        <taxon>Bacteria</taxon>
        <taxon>Bacillati</taxon>
        <taxon>Actinomycetota</taxon>
        <taxon>Actinomycetes</taxon>
        <taxon>Micromonosporales</taxon>
        <taxon>Micromonosporaceae</taxon>
        <taxon>Longispora</taxon>
    </lineage>
</organism>
<feature type="transmembrane region" description="Helical" evidence="1">
    <location>
        <begin position="114"/>
        <end position="135"/>
    </location>
</feature>
<protein>
    <recommendedName>
        <fullName evidence="4">DUF4239 domain-containing protein</fullName>
    </recommendedName>
</protein>
<feature type="transmembrane region" description="Helical" evidence="1">
    <location>
        <begin position="317"/>
        <end position="338"/>
    </location>
</feature>
<dbReference type="Proteomes" id="UP000622552">
    <property type="component" value="Unassembled WGS sequence"/>
</dbReference>
<proteinExistence type="predicted"/>
<evidence type="ECO:0000256" key="1">
    <source>
        <dbReference type="SAM" id="Phobius"/>
    </source>
</evidence>
<gene>
    <name evidence="2" type="ORF">IW245_008010</name>
</gene>
<dbReference type="Pfam" id="PF14023">
    <property type="entry name" value="Bestrophin-like"/>
    <property type="match status" value="1"/>
</dbReference>